<dbReference type="STRING" id="34097.SAMN02745150_01069"/>
<dbReference type="GO" id="GO:0003723">
    <property type="term" value="F:RNA binding"/>
    <property type="evidence" value="ECO:0007669"/>
    <property type="project" value="UniProtKB-UniRule"/>
</dbReference>
<keyword evidence="5 7" id="KW-0269">Exonuclease</keyword>
<evidence type="ECO:0000313" key="10">
    <source>
        <dbReference type="Proteomes" id="UP000240042"/>
    </source>
</evidence>
<dbReference type="PROSITE" id="PS01175">
    <property type="entry name" value="RIBONUCLEASE_II"/>
    <property type="match status" value="1"/>
</dbReference>
<dbReference type="SUPFAM" id="SSF50249">
    <property type="entry name" value="Nucleic acid-binding proteins"/>
    <property type="match status" value="2"/>
</dbReference>
<keyword evidence="10" id="KW-1185">Reference proteome</keyword>
<dbReference type="Pfam" id="PF00575">
    <property type="entry name" value="S1"/>
    <property type="match status" value="1"/>
</dbReference>
<organism evidence="9 10">
    <name type="scientific">Brevinema andersonii</name>
    <dbReference type="NCBI Taxonomy" id="34097"/>
    <lineage>
        <taxon>Bacteria</taxon>
        <taxon>Pseudomonadati</taxon>
        <taxon>Spirochaetota</taxon>
        <taxon>Spirochaetia</taxon>
        <taxon>Brevinematales</taxon>
        <taxon>Brevinemataceae</taxon>
        <taxon>Brevinema</taxon>
    </lineage>
</organism>
<comment type="similarity">
    <text evidence="7">Belongs to the RNR ribonuclease family. RNase R subfamily.</text>
</comment>
<proteinExistence type="inferred from homology"/>
<keyword evidence="6 7" id="KW-0694">RNA-binding</keyword>
<dbReference type="InterPro" id="IPR011805">
    <property type="entry name" value="RNase_R"/>
</dbReference>
<comment type="function">
    <text evidence="7">3'-5' exoribonuclease that releases 5'-nucleoside monophosphates and is involved in maturation of structured RNAs.</text>
</comment>
<dbReference type="Proteomes" id="UP000240042">
    <property type="component" value="Unassembled WGS sequence"/>
</dbReference>
<evidence type="ECO:0000256" key="3">
    <source>
        <dbReference type="ARBA" id="ARBA00022722"/>
    </source>
</evidence>
<keyword evidence="2 7" id="KW-0963">Cytoplasm</keyword>
<dbReference type="SMART" id="SM00316">
    <property type="entry name" value="S1"/>
    <property type="match status" value="1"/>
</dbReference>
<dbReference type="EMBL" id="FOKY01000011">
    <property type="protein sequence ID" value="SFB85169.1"/>
    <property type="molecule type" value="Genomic_DNA"/>
</dbReference>
<dbReference type="GO" id="GO:0006402">
    <property type="term" value="P:mRNA catabolic process"/>
    <property type="evidence" value="ECO:0007669"/>
    <property type="project" value="TreeGrafter"/>
</dbReference>
<dbReference type="OrthoDB" id="9764149at2"/>
<dbReference type="PANTHER" id="PTHR23355">
    <property type="entry name" value="RIBONUCLEASE"/>
    <property type="match status" value="1"/>
</dbReference>
<dbReference type="Gene3D" id="2.40.50.140">
    <property type="entry name" value="Nucleic acid-binding proteins"/>
    <property type="match status" value="1"/>
</dbReference>
<dbReference type="Pfam" id="PF00773">
    <property type="entry name" value="RNB"/>
    <property type="match status" value="1"/>
</dbReference>
<keyword evidence="4 7" id="KW-0378">Hydrolase</keyword>
<dbReference type="InterPro" id="IPR012340">
    <property type="entry name" value="NA-bd_OB-fold"/>
</dbReference>
<dbReference type="InterPro" id="IPR050180">
    <property type="entry name" value="RNR_Ribonuclease"/>
</dbReference>
<comment type="catalytic activity">
    <reaction evidence="1 7">
        <text>Exonucleolytic cleavage in the 3'- to 5'-direction to yield nucleoside 5'-phosphates.</text>
        <dbReference type="EC" id="3.1.13.1"/>
    </reaction>
</comment>
<dbReference type="InterPro" id="IPR022966">
    <property type="entry name" value="RNase_II/R_CS"/>
</dbReference>
<evidence type="ECO:0000256" key="1">
    <source>
        <dbReference type="ARBA" id="ARBA00001849"/>
    </source>
</evidence>
<sequence length="576" mass="67044">MLQKNLLHFLSDKKELDIASIYKHLNITIPKEKKNVQHYLKQWKQYGAININLKKGTIKIIDLSLCTSHSNAAPRHTKPILTAGKVEDDFTLIKDRYSLPEKFSFGATQEIKEKIWGKSQDTYRQDLKKEFIITIDGEDSKDLDDAISIQKHFFGKWTLGVHIADVSYYVPQNSILDKEAYKRANSYYFINKVIPMLPKELSNDLCSLNPKENKRTLSIFITFNKNGEVLKYNIIPTWICSHYRLTYQKVQAIMNNQTETDPVLQKNINLMKEFYKILYKKRINNGSIDFNFKERKIILDKNGNPTKIYQKDRLDSERLIEEFMLSANQAVGDFLTKKKLGLFRIHDTPPPEKYKDLKKFAAKLGVKLPDIPRPQDIQLFLASLETSPLKMSGEVLVLRSMAQAVYHRENIGHFGLSFPLYAHFTSPIRRYADLVVHRLIKFFLFSSHNAKQPYTENELDKIAQHISAQERIAMEAERDFFKIKAARYMKPYEGQEFAGIISSIANFGIFVEMEGTGIEAMIRYAAMNDYMIFDEENLLAKNKRGTKIYRLGNKVRIRITKINMERCFIDAEFIHP</sequence>
<dbReference type="RefSeq" id="WP_159428198.1">
    <property type="nucleotide sequence ID" value="NZ_FOKY01000011.1"/>
</dbReference>
<evidence type="ECO:0000259" key="8">
    <source>
        <dbReference type="PROSITE" id="PS50126"/>
    </source>
</evidence>
<reference evidence="10" key="1">
    <citation type="submission" date="2016-10" db="EMBL/GenBank/DDBJ databases">
        <authorList>
            <person name="Varghese N."/>
            <person name="Submissions S."/>
        </authorList>
    </citation>
    <scope>NUCLEOTIDE SEQUENCE [LARGE SCALE GENOMIC DNA]</scope>
    <source>
        <strain evidence="10">ATCC 43811</strain>
    </source>
</reference>
<accession>A0A1I1EDG0</accession>
<dbReference type="PROSITE" id="PS50126">
    <property type="entry name" value="S1"/>
    <property type="match status" value="1"/>
</dbReference>
<evidence type="ECO:0000256" key="4">
    <source>
        <dbReference type="ARBA" id="ARBA00022801"/>
    </source>
</evidence>
<dbReference type="EC" id="3.1.13.1" evidence="7"/>
<gene>
    <name evidence="7" type="primary">rnr</name>
    <name evidence="9" type="ORF">SAMN02745150_01069</name>
</gene>
<evidence type="ECO:0000256" key="5">
    <source>
        <dbReference type="ARBA" id="ARBA00022839"/>
    </source>
</evidence>
<name>A0A1I1EDG0_BREAD</name>
<dbReference type="InterPro" id="IPR003029">
    <property type="entry name" value="S1_domain"/>
</dbReference>
<keyword evidence="3 7" id="KW-0540">Nuclease</keyword>
<dbReference type="HAMAP" id="MF_01895">
    <property type="entry name" value="RNase_R"/>
    <property type="match status" value="1"/>
</dbReference>
<dbReference type="NCBIfam" id="TIGR00358">
    <property type="entry name" value="3_prime_RNase"/>
    <property type="match status" value="1"/>
</dbReference>
<protein>
    <recommendedName>
        <fullName evidence="7">Ribonuclease R</fullName>
        <shortName evidence="7">RNase R</shortName>
        <ecNumber evidence="7">3.1.13.1</ecNumber>
    </recommendedName>
</protein>
<dbReference type="SMART" id="SM00955">
    <property type="entry name" value="RNB"/>
    <property type="match status" value="1"/>
</dbReference>
<dbReference type="AlphaFoldDB" id="A0A1I1EDG0"/>
<dbReference type="GO" id="GO:0005829">
    <property type="term" value="C:cytosol"/>
    <property type="evidence" value="ECO:0007669"/>
    <property type="project" value="TreeGrafter"/>
</dbReference>
<dbReference type="PANTHER" id="PTHR23355:SF9">
    <property type="entry name" value="DIS3-LIKE EXONUCLEASE 2"/>
    <property type="match status" value="1"/>
</dbReference>
<comment type="subcellular location">
    <subcellularLocation>
        <location evidence="7">Cytoplasm</location>
    </subcellularLocation>
</comment>
<feature type="domain" description="S1 motif" evidence="8">
    <location>
        <begin position="494"/>
        <end position="574"/>
    </location>
</feature>
<evidence type="ECO:0000256" key="7">
    <source>
        <dbReference type="HAMAP-Rule" id="MF_01895"/>
    </source>
</evidence>
<dbReference type="InterPro" id="IPR004476">
    <property type="entry name" value="RNase_II/RNase_R"/>
</dbReference>
<evidence type="ECO:0000313" key="9">
    <source>
        <dbReference type="EMBL" id="SFB85169.1"/>
    </source>
</evidence>
<dbReference type="GO" id="GO:0008859">
    <property type="term" value="F:exoribonuclease II activity"/>
    <property type="evidence" value="ECO:0007669"/>
    <property type="project" value="UniProtKB-UniRule"/>
</dbReference>
<evidence type="ECO:0000256" key="2">
    <source>
        <dbReference type="ARBA" id="ARBA00022490"/>
    </source>
</evidence>
<dbReference type="CDD" id="cd04471">
    <property type="entry name" value="S1_RNase_R"/>
    <property type="match status" value="1"/>
</dbReference>
<dbReference type="InterPro" id="IPR001900">
    <property type="entry name" value="RNase_II/R"/>
</dbReference>
<evidence type="ECO:0000256" key="6">
    <source>
        <dbReference type="ARBA" id="ARBA00022884"/>
    </source>
</evidence>